<evidence type="ECO:0000256" key="1">
    <source>
        <dbReference type="SAM" id="MobiDB-lite"/>
    </source>
</evidence>
<proteinExistence type="predicted"/>
<reference evidence="3" key="1">
    <citation type="submission" date="2015-07" db="EMBL/GenBank/DDBJ databases">
        <authorList>
            <person name="Rodrigo-Torres Lidia"/>
            <person name="Arahal R.David."/>
        </authorList>
    </citation>
    <scope>NUCLEOTIDE SEQUENCE [LARGE SCALE GENOMIC DNA]</scope>
    <source>
        <strain evidence="3">CECT 5096</strain>
    </source>
</reference>
<protein>
    <submittedName>
        <fullName evidence="2">Hemin uptake protein</fullName>
    </submittedName>
</protein>
<dbReference type="EMBL" id="CXWC01000015">
    <property type="protein sequence ID" value="CTQ78269.1"/>
    <property type="molecule type" value="Genomic_DNA"/>
</dbReference>
<evidence type="ECO:0000313" key="3">
    <source>
        <dbReference type="Proteomes" id="UP000049983"/>
    </source>
</evidence>
<dbReference type="InterPro" id="IPR019600">
    <property type="entry name" value="Hemin_uptake_protein_HemP"/>
</dbReference>
<dbReference type="AlphaFoldDB" id="A0A0M7ATN0"/>
<evidence type="ECO:0000313" key="2">
    <source>
        <dbReference type="EMBL" id="CTQ78269.1"/>
    </source>
</evidence>
<organism evidence="2 3">
    <name type="scientific">Roseibium album</name>
    <dbReference type="NCBI Taxonomy" id="311410"/>
    <lineage>
        <taxon>Bacteria</taxon>
        <taxon>Pseudomonadati</taxon>
        <taxon>Pseudomonadota</taxon>
        <taxon>Alphaproteobacteria</taxon>
        <taxon>Hyphomicrobiales</taxon>
        <taxon>Stappiaceae</taxon>
        <taxon>Roseibium</taxon>
    </lineage>
</organism>
<dbReference type="Gene3D" id="2.10.70.10">
    <property type="entry name" value="Complement Module, domain 1"/>
    <property type="match status" value="1"/>
</dbReference>
<feature type="region of interest" description="Disordered" evidence="1">
    <location>
        <begin position="1"/>
        <end position="38"/>
    </location>
</feature>
<dbReference type="Proteomes" id="UP000049983">
    <property type="component" value="Unassembled WGS sequence"/>
</dbReference>
<name>A0A0M7ATN0_9HYPH</name>
<gene>
    <name evidence="2" type="ORF">LA5096_05537</name>
</gene>
<feature type="compositionally biased region" description="Polar residues" evidence="1">
    <location>
        <begin position="16"/>
        <end position="33"/>
    </location>
</feature>
<dbReference type="RefSeq" id="WP_235808894.1">
    <property type="nucleotide sequence ID" value="NZ_CXWA01000009.1"/>
</dbReference>
<dbReference type="Pfam" id="PF10636">
    <property type="entry name" value="hemP"/>
    <property type="match status" value="1"/>
</dbReference>
<sequence length="84" mass="9392">MERKSKGQGPIARMTLTANSQKRRLSITSSGSSPHVLVGKLPPQAKTEFDSRDLFSGLRQIQILHNEDTYRLSITKQGKLILTK</sequence>
<keyword evidence="3" id="KW-1185">Reference proteome</keyword>
<accession>A0A0M7ATN0</accession>
<dbReference type="GeneID" id="97672783"/>